<dbReference type="PANTHER" id="PTHR33164:SF99">
    <property type="entry name" value="MARR FAMILY REGULATORY PROTEIN"/>
    <property type="match status" value="1"/>
</dbReference>
<dbReference type="AlphaFoldDB" id="A0A1N7KDB8"/>
<dbReference type="Pfam" id="PF12802">
    <property type="entry name" value="MarR_2"/>
    <property type="match status" value="1"/>
</dbReference>
<dbReference type="InterPro" id="IPR039422">
    <property type="entry name" value="MarR/SlyA-like"/>
</dbReference>
<evidence type="ECO:0000313" key="2">
    <source>
        <dbReference type="EMBL" id="SIS59563.1"/>
    </source>
</evidence>
<name>A0A1N7KDB8_9CORY</name>
<keyword evidence="3" id="KW-1185">Reference proteome</keyword>
<protein>
    <submittedName>
        <fullName evidence="2">DNA-binding transcriptional regulator, MarR family</fullName>
    </submittedName>
</protein>
<dbReference type="PANTHER" id="PTHR33164">
    <property type="entry name" value="TRANSCRIPTIONAL REGULATOR, MARR FAMILY"/>
    <property type="match status" value="1"/>
</dbReference>
<organism evidence="2 3">
    <name type="scientific">Corynebacterium appendicis CIP 107643</name>
    <dbReference type="NCBI Taxonomy" id="1161099"/>
    <lineage>
        <taxon>Bacteria</taxon>
        <taxon>Bacillati</taxon>
        <taxon>Actinomycetota</taxon>
        <taxon>Actinomycetes</taxon>
        <taxon>Mycobacteriales</taxon>
        <taxon>Corynebacteriaceae</taxon>
        <taxon>Corynebacterium</taxon>
    </lineage>
</organism>
<dbReference type="GO" id="GO:0006950">
    <property type="term" value="P:response to stress"/>
    <property type="evidence" value="ECO:0007669"/>
    <property type="project" value="TreeGrafter"/>
</dbReference>
<sequence>MTAEPRWLSEDEQVFWRHLLAAQRKLRRIVDDSLETSSDLSSPEYAVLVALSEAEDRSMRLRELCSYLDWDRSRTSHQITRMARRGLVTKEKSPSDGRGVQVCLTDTGFEHLQRAVPDHVETVRRAVFDQLAPEDIPAIRRFFDSVLALDEAVADPKIPAVD</sequence>
<evidence type="ECO:0000313" key="3">
    <source>
        <dbReference type="Proteomes" id="UP000186292"/>
    </source>
</evidence>
<dbReference type="InterPro" id="IPR036390">
    <property type="entry name" value="WH_DNA-bd_sf"/>
</dbReference>
<feature type="domain" description="HTH marR-type" evidence="1">
    <location>
        <begin position="12"/>
        <end position="148"/>
    </location>
</feature>
<dbReference type="Proteomes" id="UP000186292">
    <property type="component" value="Unassembled WGS sequence"/>
</dbReference>
<accession>A0A1N7KDB8</accession>
<dbReference type="GO" id="GO:0003677">
    <property type="term" value="F:DNA binding"/>
    <property type="evidence" value="ECO:0007669"/>
    <property type="project" value="UniProtKB-KW"/>
</dbReference>
<dbReference type="EMBL" id="FTOF01000018">
    <property type="protein sequence ID" value="SIS59563.1"/>
    <property type="molecule type" value="Genomic_DNA"/>
</dbReference>
<dbReference type="InterPro" id="IPR036388">
    <property type="entry name" value="WH-like_DNA-bd_sf"/>
</dbReference>
<reference evidence="3" key="1">
    <citation type="submission" date="2017-01" db="EMBL/GenBank/DDBJ databases">
        <authorList>
            <person name="Varghese N."/>
            <person name="Submissions S."/>
        </authorList>
    </citation>
    <scope>NUCLEOTIDE SEQUENCE [LARGE SCALE GENOMIC DNA]</scope>
    <source>
        <strain evidence="3">DSM 44531</strain>
    </source>
</reference>
<dbReference type="SUPFAM" id="SSF46785">
    <property type="entry name" value="Winged helix' DNA-binding domain"/>
    <property type="match status" value="1"/>
</dbReference>
<evidence type="ECO:0000259" key="1">
    <source>
        <dbReference type="PROSITE" id="PS50995"/>
    </source>
</evidence>
<proteinExistence type="predicted"/>
<dbReference type="Gene3D" id="1.10.10.10">
    <property type="entry name" value="Winged helix-like DNA-binding domain superfamily/Winged helix DNA-binding domain"/>
    <property type="match status" value="1"/>
</dbReference>
<dbReference type="RefSeq" id="WP_076599987.1">
    <property type="nucleotide sequence ID" value="NZ_CP046976.1"/>
</dbReference>
<dbReference type="PROSITE" id="PS50995">
    <property type="entry name" value="HTH_MARR_2"/>
    <property type="match status" value="1"/>
</dbReference>
<dbReference type="GO" id="GO:0003700">
    <property type="term" value="F:DNA-binding transcription factor activity"/>
    <property type="evidence" value="ECO:0007669"/>
    <property type="project" value="InterPro"/>
</dbReference>
<keyword evidence="2" id="KW-0238">DNA-binding</keyword>
<dbReference type="InterPro" id="IPR000835">
    <property type="entry name" value="HTH_MarR-typ"/>
</dbReference>
<dbReference type="SMART" id="SM00347">
    <property type="entry name" value="HTH_MARR"/>
    <property type="match status" value="1"/>
</dbReference>
<dbReference type="STRING" id="1161099.SAMN05444817_11813"/>
<dbReference type="OrthoDB" id="8635520at2"/>
<gene>
    <name evidence="2" type="ORF">SAMN05444817_11813</name>
</gene>